<accession>A0ABD1EZ51</accession>
<reference evidence="2 3" key="1">
    <citation type="submission" date="2024-05" db="EMBL/GenBank/DDBJ databases">
        <title>Genetic variation in Jamaican populations of the coffee berry borer (Hypothenemus hampei).</title>
        <authorList>
            <person name="Errbii M."/>
            <person name="Myrie A."/>
        </authorList>
    </citation>
    <scope>NUCLEOTIDE SEQUENCE [LARGE SCALE GENOMIC DNA]</scope>
    <source>
        <strain evidence="2">JA-Hopewell-2020-01-JO</strain>
        <tissue evidence="2">Whole body</tissue>
    </source>
</reference>
<evidence type="ECO:0000313" key="3">
    <source>
        <dbReference type="Proteomes" id="UP001566132"/>
    </source>
</evidence>
<gene>
    <name evidence="2" type="ORF">ABEB36_005529</name>
</gene>
<comment type="caution">
    <text evidence="2">The sequence shown here is derived from an EMBL/GenBank/DDBJ whole genome shotgun (WGS) entry which is preliminary data.</text>
</comment>
<protein>
    <submittedName>
        <fullName evidence="2">Uncharacterized protein</fullName>
    </submittedName>
</protein>
<feature type="signal peptide" evidence="1">
    <location>
        <begin position="1"/>
        <end position="25"/>
    </location>
</feature>
<keyword evidence="1" id="KW-0732">Signal</keyword>
<evidence type="ECO:0000256" key="1">
    <source>
        <dbReference type="SAM" id="SignalP"/>
    </source>
</evidence>
<feature type="chain" id="PRO_5044811765" evidence="1">
    <location>
        <begin position="26"/>
        <end position="104"/>
    </location>
</feature>
<dbReference type="Proteomes" id="UP001566132">
    <property type="component" value="Unassembled WGS sequence"/>
</dbReference>
<dbReference type="AlphaFoldDB" id="A0ABD1EZ51"/>
<proteinExistence type="predicted"/>
<keyword evidence="3" id="KW-1185">Reference proteome</keyword>
<name>A0ABD1EZ51_HYPHA</name>
<organism evidence="2 3">
    <name type="scientific">Hypothenemus hampei</name>
    <name type="common">Coffee berry borer</name>
    <dbReference type="NCBI Taxonomy" id="57062"/>
    <lineage>
        <taxon>Eukaryota</taxon>
        <taxon>Metazoa</taxon>
        <taxon>Ecdysozoa</taxon>
        <taxon>Arthropoda</taxon>
        <taxon>Hexapoda</taxon>
        <taxon>Insecta</taxon>
        <taxon>Pterygota</taxon>
        <taxon>Neoptera</taxon>
        <taxon>Endopterygota</taxon>
        <taxon>Coleoptera</taxon>
        <taxon>Polyphaga</taxon>
        <taxon>Cucujiformia</taxon>
        <taxon>Curculionidae</taxon>
        <taxon>Scolytinae</taxon>
        <taxon>Hypothenemus</taxon>
    </lineage>
</organism>
<dbReference type="EMBL" id="JBDJPC010000004">
    <property type="protein sequence ID" value="KAL1506101.1"/>
    <property type="molecule type" value="Genomic_DNA"/>
</dbReference>
<sequence length="104" mass="11662">MNLNSLMKVFAFLASLMLFMACVTAAPPSYPSEYDGASIRELVELLMQRERESGLDDTRAAYHTVSRKAGRSPQLRLRFGKRLDTQYAVPSAYMAALNDIPTEK</sequence>
<evidence type="ECO:0000313" key="2">
    <source>
        <dbReference type="EMBL" id="KAL1506101.1"/>
    </source>
</evidence>